<keyword evidence="4 6" id="KW-1133">Transmembrane helix</keyword>
<reference evidence="9 10" key="1">
    <citation type="submission" date="2020-02" db="EMBL/GenBank/DDBJ databases">
        <title>Balneolaceae bacterium YR4-1, complete genome.</title>
        <authorList>
            <person name="Li Y."/>
            <person name="Wu S."/>
        </authorList>
    </citation>
    <scope>NUCLEOTIDE SEQUENCE [LARGE SCALE GENOMIC DNA]</scope>
    <source>
        <strain evidence="9 10">YR4-1</strain>
    </source>
</reference>
<evidence type="ECO:0000313" key="10">
    <source>
        <dbReference type="Proteomes" id="UP000473278"/>
    </source>
</evidence>
<evidence type="ECO:0000259" key="8">
    <source>
        <dbReference type="Pfam" id="PF12704"/>
    </source>
</evidence>
<feature type="transmembrane region" description="Helical" evidence="6">
    <location>
        <begin position="712"/>
        <end position="731"/>
    </location>
</feature>
<feature type="transmembrane region" description="Helical" evidence="6">
    <location>
        <begin position="276"/>
        <end position="298"/>
    </location>
</feature>
<dbReference type="Proteomes" id="UP000473278">
    <property type="component" value="Unassembled WGS sequence"/>
</dbReference>
<keyword evidence="2" id="KW-1003">Cell membrane</keyword>
<evidence type="ECO:0000256" key="3">
    <source>
        <dbReference type="ARBA" id="ARBA00022692"/>
    </source>
</evidence>
<accession>A0A6M1SXF6</accession>
<dbReference type="Pfam" id="PF12704">
    <property type="entry name" value="MacB_PCD"/>
    <property type="match status" value="2"/>
</dbReference>
<keyword evidence="10" id="KW-1185">Reference proteome</keyword>
<evidence type="ECO:0000256" key="5">
    <source>
        <dbReference type="ARBA" id="ARBA00023136"/>
    </source>
</evidence>
<feature type="transmembrane region" description="Helical" evidence="6">
    <location>
        <begin position="746"/>
        <end position="764"/>
    </location>
</feature>
<evidence type="ECO:0000313" key="9">
    <source>
        <dbReference type="EMBL" id="NGP77692.1"/>
    </source>
</evidence>
<dbReference type="GO" id="GO:0022857">
    <property type="term" value="F:transmembrane transporter activity"/>
    <property type="evidence" value="ECO:0007669"/>
    <property type="project" value="TreeGrafter"/>
</dbReference>
<name>A0A6M1SXF6_9BACT</name>
<dbReference type="PROSITE" id="PS51257">
    <property type="entry name" value="PROKAR_LIPOPROTEIN"/>
    <property type="match status" value="1"/>
</dbReference>
<comment type="caution">
    <text evidence="9">The sequence shown here is derived from an EMBL/GenBank/DDBJ whole genome shotgun (WGS) entry which is preliminary data.</text>
</comment>
<dbReference type="Pfam" id="PF02687">
    <property type="entry name" value="FtsX"/>
    <property type="match status" value="2"/>
</dbReference>
<feature type="transmembrane region" description="Helical" evidence="6">
    <location>
        <begin position="663"/>
        <end position="684"/>
    </location>
</feature>
<proteinExistence type="predicted"/>
<evidence type="ECO:0000256" key="6">
    <source>
        <dbReference type="SAM" id="Phobius"/>
    </source>
</evidence>
<dbReference type="PANTHER" id="PTHR30572:SF18">
    <property type="entry name" value="ABC-TYPE MACROLIDE FAMILY EXPORT SYSTEM PERMEASE COMPONENT 2"/>
    <property type="match status" value="1"/>
</dbReference>
<evidence type="ECO:0000259" key="7">
    <source>
        <dbReference type="Pfam" id="PF02687"/>
    </source>
</evidence>
<feature type="domain" description="MacB-like periplasmic core" evidence="8">
    <location>
        <begin position="21"/>
        <end position="237"/>
    </location>
</feature>
<dbReference type="InterPro" id="IPR050250">
    <property type="entry name" value="Macrolide_Exporter_MacB"/>
</dbReference>
<feature type="transmembrane region" description="Helical" evidence="6">
    <location>
        <begin position="370"/>
        <end position="393"/>
    </location>
</feature>
<dbReference type="RefSeq" id="WP_165143309.1">
    <property type="nucleotide sequence ID" value="NZ_JAALLT010000004.1"/>
</dbReference>
<evidence type="ECO:0000256" key="1">
    <source>
        <dbReference type="ARBA" id="ARBA00004651"/>
    </source>
</evidence>
<sequence length="783" mass="88739">MIKNYLKTAFRSFKRHKSSFLINVIGLSIGMACSILIFLWVFDELGHDRFHEDIDQIYQVMEHQTYSGDKFTTQSTPGILAPTLKEEVPEFQYIATYTWNMDFLFTKGDKSLKENGLYARPDLFHILSIPLLQGNRDQLLTKPNSVVISQQMAMKYFGESNPVGESITLNNEELLTVTGVFRKLPENSSIRFDFVLPFEDWLKTNDWALEWGNNGPRTIAKLHAGVDVAALNNKINDFIKERNEDSNVDLFVYPYADLYLYGQFEQGELAGGRIDYVYLFSIVAVFILLIACINFMNLSTAKAGRRAKEVGIRKSIGATKGSLVGQFIGESMMITFFSLLLSILLVEAFLPVFNGLTSKAIDINYFEPVLLLIFLSTALFTGLLAGSYPAFYLSSFEAVKTLKGAIKSSTGEIFARKGLVIFQFTLSVILIICTIVVYQQIQFTQTKNLGYDKDNLLYFTVEGDLNNSWDSFRQEISNVRGVTSISRAGATFMGRNNNTSGLEWPGKDPETRVLFENVSADYGLVETLGFELAAGRTHSREFGADTSRIIINQRAADVMGMDDPVGKFITLWDQETEIIGLVKDFNFQSLRQEVEPLFFRLAPQYTWRAYVRVNNSEIQNTIAGIENVYKKFNPTYPFEYEFMDEQYAALYRSEQRIGDLAKYFSIFAILISCLGLFGLSAFTAEQRSKEIGVRKVLGASVQNLVLLLTKDFTKPVLFAIMIAIPISWWMMDSWLSDFAYRSGLDWWIFVLSGSMAILIAWLTVSWQSIRAAWANPVQSLKSE</sequence>
<comment type="subcellular location">
    <subcellularLocation>
        <location evidence="1">Cell membrane</location>
        <topology evidence="1">Multi-pass membrane protein</topology>
    </subcellularLocation>
</comment>
<evidence type="ECO:0000256" key="2">
    <source>
        <dbReference type="ARBA" id="ARBA00022475"/>
    </source>
</evidence>
<feature type="domain" description="ABC3 transporter permease C-terminal" evidence="7">
    <location>
        <begin position="282"/>
        <end position="395"/>
    </location>
</feature>
<dbReference type="InterPro" id="IPR025857">
    <property type="entry name" value="MacB_PCD"/>
</dbReference>
<dbReference type="PANTHER" id="PTHR30572">
    <property type="entry name" value="MEMBRANE COMPONENT OF TRANSPORTER-RELATED"/>
    <property type="match status" value="1"/>
</dbReference>
<keyword evidence="5 6" id="KW-0472">Membrane</keyword>
<organism evidence="9 10">
    <name type="scientific">Halalkalibaculum roseum</name>
    <dbReference type="NCBI Taxonomy" id="2709311"/>
    <lineage>
        <taxon>Bacteria</taxon>
        <taxon>Pseudomonadati</taxon>
        <taxon>Balneolota</taxon>
        <taxon>Balneolia</taxon>
        <taxon>Balneolales</taxon>
        <taxon>Balneolaceae</taxon>
        <taxon>Halalkalibaculum</taxon>
    </lineage>
</organism>
<dbReference type="GO" id="GO:0005886">
    <property type="term" value="C:plasma membrane"/>
    <property type="evidence" value="ECO:0007669"/>
    <property type="project" value="UniProtKB-SubCell"/>
</dbReference>
<gene>
    <name evidence="9" type="ORF">G3570_13675</name>
</gene>
<evidence type="ECO:0000256" key="4">
    <source>
        <dbReference type="ARBA" id="ARBA00022989"/>
    </source>
</evidence>
<feature type="transmembrane region" description="Helical" evidence="6">
    <location>
        <begin position="20"/>
        <end position="42"/>
    </location>
</feature>
<protein>
    <submittedName>
        <fullName evidence="9">FtsX-like permease family protein</fullName>
    </submittedName>
</protein>
<dbReference type="InterPro" id="IPR003838">
    <property type="entry name" value="ABC3_permease_C"/>
</dbReference>
<keyword evidence="3 6" id="KW-0812">Transmembrane</keyword>
<feature type="domain" description="MacB-like periplasmic core" evidence="8">
    <location>
        <begin position="425"/>
        <end position="587"/>
    </location>
</feature>
<feature type="transmembrane region" description="Helical" evidence="6">
    <location>
        <begin position="414"/>
        <end position="438"/>
    </location>
</feature>
<feature type="transmembrane region" description="Helical" evidence="6">
    <location>
        <begin position="323"/>
        <end position="350"/>
    </location>
</feature>
<feature type="domain" description="ABC3 transporter permease C-terminal" evidence="7">
    <location>
        <begin position="664"/>
        <end position="776"/>
    </location>
</feature>
<dbReference type="AlphaFoldDB" id="A0A6M1SXF6"/>
<dbReference type="EMBL" id="JAALLT010000004">
    <property type="protein sequence ID" value="NGP77692.1"/>
    <property type="molecule type" value="Genomic_DNA"/>
</dbReference>